<dbReference type="FunFam" id="3.40.50.300:FF:000020">
    <property type="entry name" value="Amino acid ABC transporter ATP-binding component"/>
    <property type="match status" value="1"/>
</dbReference>
<feature type="domain" description="ABC transporter" evidence="8">
    <location>
        <begin position="9"/>
        <end position="254"/>
    </location>
</feature>
<dbReference type="InterPro" id="IPR030679">
    <property type="entry name" value="ABC_ATPase_HisP-typ"/>
</dbReference>
<dbReference type="InterPro" id="IPR027417">
    <property type="entry name" value="P-loop_NTPase"/>
</dbReference>
<name>A0A060IA66_RHIET</name>
<keyword evidence="4" id="KW-1003">Cell membrane</keyword>
<evidence type="ECO:0000313" key="9">
    <source>
        <dbReference type="EMBL" id="AIC31833.1"/>
    </source>
</evidence>
<evidence type="ECO:0000256" key="5">
    <source>
        <dbReference type="ARBA" id="ARBA00022741"/>
    </source>
</evidence>
<dbReference type="PANTHER" id="PTHR43166">
    <property type="entry name" value="AMINO ACID IMPORT ATP-BINDING PROTEIN"/>
    <property type="match status" value="1"/>
</dbReference>
<dbReference type="RefSeq" id="WP_040143111.1">
    <property type="nucleotide sequence ID" value="NZ_CP006991.1"/>
</dbReference>
<dbReference type="OrthoDB" id="9802264at2"/>
<dbReference type="InterPro" id="IPR017871">
    <property type="entry name" value="ABC_transporter-like_CS"/>
</dbReference>
<keyword evidence="3" id="KW-0813">Transport</keyword>
<dbReference type="Pfam" id="PF00005">
    <property type="entry name" value="ABC_tran"/>
    <property type="match status" value="1"/>
</dbReference>
<evidence type="ECO:0000256" key="4">
    <source>
        <dbReference type="ARBA" id="ARBA00022475"/>
    </source>
</evidence>
<geneLocation type="plasmid" evidence="9 10">
    <name>pRetIE4771e</name>
</geneLocation>
<sequence>MSDQPFPALRVEDLHKSFGSQQVLKGISAEAHRSDVISIIGSSGSGKSTFLRCINFLETPDRGRIAVNGEEVALKLGRGGRLQPHSWRQIERLRTGLGMVFQSFNLWAHRTVLENVIEAPVHVMGISKREAIEKAEALLHKVGLFDKRDAYPAFLSGGQQQRAAIARALCVDPAVMLFDEPTSALDPELVGEVLKVIRDLAEEGRTMLIVTHEMRFARDVSSRVLFLHQGRIEEEGPPEQVFGAPVSARCREFTRLSAH</sequence>
<dbReference type="PROSITE" id="PS00211">
    <property type="entry name" value="ABC_TRANSPORTER_1"/>
    <property type="match status" value="1"/>
</dbReference>
<dbReference type="HOGENOM" id="CLU_000604_1_22_5"/>
<dbReference type="SMART" id="SM00382">
    <property type="entry name" value="AAA"/>
    <property type="match status" value="1"/>
</dbReference>
<evidence type="ECO:0000313" key="10">
    <source>
        <dbReference type="Proteomes" id="UP000027180"/>
    </source>
</evidence>
<evidence type="ECO:0000256" key="6">
    <source>
        <dbReference type="ARBA" id="ARBA00022840"/>
    </source>
</evidence>
<dbReference type="Gene3D" id="3.40.50.300">
    <property type="entry name" value="P-loop containing nucleotide triphosphate hydrolases"/>
    <property type="match status" value="1"/>
</dbReference>
<dbReference type="PIRSF" id="PIRSF039085">
    <property type="entry name" value="ABC_ATPase_HisP"/>
    <property type="match status" value="1"/>
</dbReference>
<dbReference type="GO" id="GO:0015424">
    <property type="term" value="F:ABC-type amino acid transporter activity"/>
    <property type="evidence" value="ECO:0007669"/>
    <property type="project" value="InterPro"/>
</dbReference>
<protein>
    <submittedName>
        <fullName evidence="9">Histidine ABC transporter ATP-binding protein HisP</fullName>
    </submittedName>
</protein>
<dbReference type="GO" id="GO:0016887">
    <property type="term" value="F:ATP hydrolysis activity"/>
    <property type="evidence" value="ECO:0007669"/>
    <property type="project" value="InterPro"/>
</dbReference>
<dbReference type="InterPro" id="IPR050086">
    <property type="entry name" value="MetN_ABC_transporter-like"/>
</dbReference>
<dbReference type="PANTHER" id="PTHR43166:SF35">
    <property type="entry name" value="L-CYSTINE IMPORT ATP-BINDING PROTEIN TCYN"/>
    <property type="match status" value="1"/>
</dbReference>
<evidence type="ECO:0000256" key="7">
    <source>
        <dbReference type="ARBA" id="ARBA00023136"/>
    </source>
</evidence>
<dbReference type="KEGG" id="rei:IE4771_PE00610"/>
<dbReference type="EMBL" id="CP006991">
    <property type="protein sequence ID" value="AIC31833.1"/>
    <property type="molecule type" value="Genomic_DNA"/>
</dbReference>
<keyword evidence="6 9" id="KW-0067">ATP-binding</keyword>
<dbReference type="GO" id="GO:0005524">
    <property type="term" value="F:ATP binding"/>
    <property type="evidence" value="ECO:0007669"/>
    <property type="project" value="UniProtKB-KW"/>
</dbReference>
<evidence type="ECO:0000256" key="3">
    <source>
        <dbReference type="ARBA" id="ARBA00022448"/>
    </source>
</evidence>
<dbReference type="SUPFAM" id="SSF52540">
    <property type="entry name" value="P-loop containing nucleoside triphosphate hydrolases"/>
    <property type="match status" value="1"/>
</dbReference>
<dbReference type="AlphaFoldDB" id="A0A060IA66"/>
<evidence type="ECO:0000259" key="8">
    <source>
        <dbReference type="PROSITE" id="PS50893"/>
    </source>
</evidence>
<proteinExistence type="inferred from homology"/>
<evidence type="ECO:0000256" key="2">
    <source>
        <dbReference type="ARBA" id="ARBA00005417"/>
    </source>
</evidence>
<keyword evidence="9" id="KW-0614">Plasmid</keyword>
<keyword evidence="7" id="KW-0472">Membrane</keyword>
<keyword evidence="5" id="KW-0547">Nucleotide-binding</keyword>
<dbReference type="GO" id="GO:0005886">
    <property type="term" value="C:plasma membrane"/>
    <property type="evidence" value="ECO:0007669"/>
    <property type="project" value="UniProtKB-SubCell"/>
</dbReference>
<dbReference type="InterPro" id="IPR003439">
    <property type="entry name" value="ABC_transporter-like_ATP-bd"/>
</dbReference>
<accession>A0A060IA66</accession>
<dbReference type="CDD" id="cd03262">
    <property type="entry name" value="ABC_HisP_GlnQ"/>
    <property type="match status" value="1"/>
</dbReference>
<dbReference type="PROSITE" id="PS50893">
    <property type="entry name" value="ABC_TRANSPORTER_2"/>
    <property type="match status" value="1"/>
</dbReference>
<organism evidence="9 10">
    <name type="scientific">Rhizobium etli bv. mimosae str. IE4771</name>
    <dbReference type="NCBI Taxonomy" id="1432050"/>
    <lineage>
        <taxon>Bacteria</taxon>
        <taxon>Pseudomonadati</taxon>
        <taxon>Pseudomonadota</taxon>
        <taxon>Alphaproteobacteria</taxon>
        <taxon>Hyphomicrobiales</taxon>
        <taxon>Rhizobiaceae</taxon>
        <taxon>Rhizobium/Agrobacterium group</taxon>
        <taxon>Rhizobium</taxon>
    </lineage>
</organism>
<dbReference type="Proteomes" id="UP000027180">
    <property type="component" value="Plasmid pRetIE4771e"/>
</dbReference>
<dbReference type="InterPro" id="IPR003593">
    <property type="entry name" value="AAA+_ATPase"/>
</dbReference>
<evidence type="ECO:0000256" key="1">
    <source>
        <dbReference type="ARBA" id="ARBA00004202"/>
    </source>
</evidence>
<gene>
    <name evidence="9" type="primary">hisP</name>
    <name evidence="9" type="ORF">IE4771_PE00610</name>
</gene>
<comment type="similarity">
    <text evidence="2">Belongs to the ABC transporter superfamily.</text>
</comment>
<comment type="subcellular location">
    <subcellularLocation>
        <location evidence="1">Cell membrane</location>
        <topology evidence="1">Peripheral membrane protein</topology>
    </subcellularLocation>
</comment>
<reference evidence="9 10" key="1">
    <citation type="submission" date="2013-12" db="EMBL/GenBank/DDBJ databases">
        <title>Complete genome sequence of Rhizobium etli bv. mimosae IE4771.</title>
        <authorList>
            <person name="Bustos P."/>
            <person name="Santamaria R.I."/>
            <person name="Lozano L."/>
            <person name="Ormeno-Orrillo E."/>
            <person name="Rogel M.A."/>
            <person name="Romero D."/>
            <person name="Cevallos M.A."/>
            <person name="Martinez-Romero E."/>
            <person name="Gonzalez V."/>
        </authorList>
    </citation>
    <scope>NUCLEOTIDE SEQUENCE [LARGE SCALE GENOMIC DNA]</scope>
    <source>
        <strain evidence="9 10">IE4771</strain>
        <plasmid evidence="10">Plasmid pRetIE4771e</plasmid>
    </source>
</reference>